<organism evidence="1 3">
    <name type="scientific">Plasmodium ovale wallikeri</name>
    <dbReference type="NCBI Taxonomy" id="864142"/>
    <lineage>
        <taxon>Eukaryota</taxon>
        <taxon>Sar</taxon>
        <taxon>Alveolata</taxon>
        <taxon>Apicomplexa</taxon>
        <taxon>Aconoidasida</taxon>
        <taxon>Haemosporida</taxon>
        <taxon>Plasmodiidae</taxon>
        <taxon>Plasmodium</taxon>
        <taxon>Plasmodium (Plasmodium)</taxon>
    </lineage>
</organism>
<sequence length="345" mass="39973">MDDYGSYVTDESEDEDEQYKNKIRELPLEEFYAVLDNENDLDYTPTVCPGQMQTDVDIGEKLSNLCRKVEYKLKHFSDIKSVCNTIPDKKFCDYFNYWLGNEVRNINTNSNKVMGIANTFNMIASSLVYNGCTCKKGNFTNAQFSKCKQFFDFTENLEGINNIKNKFTTSDDNFYCTYIKKAVNEYNKIMMDGLCKNNSCVYYAEFQGFKNRYNELYSSLNSKCWNDLPCLVNEQGKYEPPCKPPSYGDPQMARLNTQLPHTEGSDSESTNHALITSVCTVLLMSAFTFILYKFSPFGSWLHHKVLKKKNALDNIDEEDYQFLHPFVVENLNSDEKTYNISHYPL</sequence>
<name>A0A1A9A5T9_PLAOA</name>
<evidence type="ECO:0000313" key="3">
    <source>
        <dbReference type="Proteomes" id="UP000078550"/>
    </source>
</evidence>
<evidence type="ECO:0000313" key="2">
    <source>
        <dbReference type="EMBL" id="SBT54049.1"/>
    </source>
</evidence>
<proteinExistence type="predicted"/>
<reference evidence="3 4" key="1">
    <citation type="submission" date="2016-05" db="EMBL/GenBank/DDBJ databases">
        <authorList>
            <person name="Naeem Raeece"/>
        </authorList>
    </citation>
    <scope>NUCLEOTIDE SEQUENCE [LARGE SCALE GENOMIC DNA]</scope>
</reference>
<gene>
    <name evidence="2" type="ORF">POVWA1_065510</name>
    <name evidence="1" type="ORF">POVWA2_062180</name>
</gene>
<dbReference type="Proteomes" id="UP000078550">
    <property type="component" value="Unassembled WGS sequence"/>
</dbReference>
<protein>
    <submittedName>
        <fullName evidence="1">PIR Superfamily Protein</fullName>
    </submittedName>
</protein>
<reference evidence="1" key="2">
    <citation type="submission" date="2016-05" db="EMBL/GenBank/DDBJ databases">
        <authorList>
            <person name="Lavstsen T."/>
            <person name="Jespersen J.S."/>
        </authorList>
    </citation>
    <scope>NUCLEOTIDE SEQUENCE [LARGE SCALE GENOMIC DNA]</scope>
</reference>
<accession>A0A1A9A5T9</accession>
<dbReference type="AlphaFoldDB" id="A0A1A9A5T9"/>
<dbReference type="EMBL" id="FLRE01000231">
    <property type="protein sequence ID" value="SBT51488.1"/>
    <property type="molecule type" value="Genomic_DNA"/>
</dbReference>
<evidence type="ECO:0000313" key="4">
    <source>
        <dbReference type="Proteomes" id="UP000078555"/>
    </source>
</evidence>
<dbReference type="Proteomes" id="UP000078555">
    <property type="component" value="Unassembled WGS sequence"/>
</dbReference>
<dbReference type="EMBL" id="FLRD01000470">
    <property type="protein sequence ID" value="SBT54049.1"/>
    <property type="molecule type" value="Genomic_DNA"/>
</dbReference>
<evidence type="ECO:0000313" key="1">
    <source>
        <dbReference type="EMBL" id="SBT51488.1"/>
    </source>
</evidence>
<dbReference type="Pfam" id="PF05795">
    <property type="entry name" value="Plasmodium_Vir"/>
    <property type="match status" value="2"/>
</dbReference>
<keyword evidence="4" id="KW-1185">Reference proteome</keyword>
<dbReference type="InterPro" id="IPR008780">
    <property type="entry name" value="Plasmodium_Vir"/>
</dbReference>